<dbReference type="AlphaFoldDB" id="A0A327VP21"/>
<evidence type="ECO:0000313" key="3">
    <source>
        <dbReference type="Proteomes" id="UP000249819"/>
    </source>
</evidence>
<feature type="transmembrane region" description="Helical" evidence="1">
    <location>
        <begin position="80"/>
        <end position="102"/>
    </location>
</feature>
<protein>
    <submittedName>
        <fullName evidence="2">Uncharacterized protein</fullName>
    </submittedName>
</protein>
<feature type="transmembrane region" description="Helical" evidence="1">
    <location>
        <begin position="133"/>
        <end position="155"/>
    </location>
</feature>
<organism evidence="2 3">
    <name type="scientific">Chitinophaga dinghuensis</name>
    <dbReference type="NCBI Taxonomy" id="1539050"/>
    <lineage>
        <taxon>Bacteria</taxon>
        <taxon>Pseudomonadati</taxon>
        <taxon>Bacteroidota</taxon>
        <taxon>Chitinophagia</taxon>
        <taxon>Chitinophagales</taxon>
        <taxon>Chitinophagaceae</taxon>
        <taxon>Chitinophaga</taxon>
    </lineage>
</organism>
<feature type="transmembrane region" description="Helical" evidence="1">
    <location>
        <begin position="7"/>
        <end position="31"/>
    </location>
</feature>
<feature type="transmembrane region" description="Helical" evidence="1">
    <location>
        <begin position="37"/>
        <end position="59"/>
    </location>
</feature>
<sequence>MTFRLRLYRILTGIGLLLGSFLTIRAFLMVLMTGFSLGALTSLFFMSIFFVHSLLSLYLQRSLLLPQIPLKENTPGGIRILGGIILVITALWILGGVTLVTMNQQMVDMLRDMVKTTQPDAVPYLTPNVFRTAGVLVLLLAGVYFVNVLLSFSFLRKWKEEQQKRENEQHPDDDNLML</sequence>
<keyword evidence="1" id="KW-0812">Transmembrane</keyword>
<dbReference type="Proteomes" id="UP000249819">
    <property type="component" value="Unassembled WGS sequence"/>
</dbReference>
<reference evidence="2 3" key="1">
    <citation type="submission" date="2018-06" db="EMBL/GenBank/DDBJ databases">
        <title>Genomic Encyclopedia of Archaeal and Bacterial Type Strains, Phase II (KMG-II): from individual species to whole genera.</title>
        <authorList>
            <person name="Goeker M."/>
        </authorList>
    </citation>
    <scope>NUCLEOTIDE SEQUENCE [LARGE SCALE GENOMIC DNA]</scope>
    <source>
        <strain evidence="2 3">DSM 29821</strain>
    </source>
</reference>
<accession>A0A327VP21</accession>
<dbReference type="EMBL" id="QLMA01000010">
    <property type="protein sequence ID" value="RAJ75157.1"/>
    <property type="molecule type" value="Genomic_DNA"/>
</dbReference>
<evidence type="ECO:0000313" key="2">
    <source>
        <dbReference type="EMBL" id="RAJ75157.1"/>
    </source>
</evidence>
<proteinExistence type="predicted"/>
<evidence type="ECO:0000256" key="1">
    <source>
        <dbReference type="SAM" id="Phobius"/>
    </source>
</evidence>
<gene>
    <name evidence="2" type="ORF">CLV59_110206</name>
</gene>
<dbReference type="RefSeq" id="WP_146616327.1">
    <property type="nucleotide sequence ID" value="NZ_QLMA01000010.1"/>
</dbReference>
<keyword evidence="1" id="KW-1133">Transmembrane helix</keyword>
<comment type="caution">
    <text evidence="2">The sequence shown here is derived from an EMBL/GenBank/DDBJ whole genome shotgun (WGS) entry which is preliminary data.</text>
</comment>
<dbReference type="OrthoDB" id="670205at2"/>
<keyword evidence="3" id="KW-1185">Reference proteome</keyword>
<keyword evidence="1" id="KW-0472">Membrane</keyword>
<name>A0A327VP21_9BACT</name>